<dbReference type="InterPro" id="IPR013148">
    <property type="entry name" value="Glyco_hydro_32_N"/>
</dbReference>
<evidence type="ECO:0000256" key="1">
    <source>
        <dbReference type="ARBA" id="ARBA00009902"/>
    </source>
</evidence>
<reference evidence="6" key="1">
    <citation type="submission" date="2018-11" db="EMBL/GenBank/DDBJ databases">
        <authorList>
            <person name="Grassa J C."/>
        </authorList>
    </citation>
    <scope>NUCLEOTIDE SEQUENCE [LARGE SCALE GENOMIC DNA]</scope>
</reference>
<dbReference type="AlphaFoldDB" id="A0A803NFZ5"/>
<comment type="similarity">
    <text evidence="1">Belongs to the glycosyl hydrolase 32 family.</text>
</comment>
<evidence type="ECO:0000259" key="4">
    <source>
        <dbReference type="Pfam" id="PF00251"/>
    </source>
</evidence>
<dbReference type="Gene3D" id="2.60.120.560">
    <property type="entry name" value="Exo-inulinase, domain 1"/>
    <property type="match status" value="2"/>
</dbReference>
<evidence type="ECO:0000256" key="3">
    <source>
        <dbReference type="ARBA" id="ARBA00023295"/>
    </source>
</evidence>
<dbReference type="InterPro" id="IPR001362">
    <property type="entry name" value="Glyco_hydro_32"/>
</dbReference>
<accession>A0A803NFZ5</accession>
<dbReference type="GO" id="GO:0004553">
    <property type="term" value="F:hydrolase activity, hydrolyzing O-glycosyl compounds"/>
    <property type="evidence" value="ECO:0007669"/>
    <property type="project" value="InterPro"/>
</dbReference>
<dbReference type="SUPFAM" id="SSF75005">
    <property type="entry name" value="Arabinanase/levansucrase/invertase"/>
    <property type="match status" value="2"/>
</dbReference>
<feature type="domain" description="Glycosyl hydrolase family 32 N-terminal" evidence="4">
    <location>
        <begin position="5"/>
        <end position="316"/>
    </location>
</feature>
<dbReference type="OMA" id="WEFLDLA"/>
<dbReference type="FunFam" id="2.60.120.560:FF:000002">
    <property type="entry name" value="Beta-fructofuranosidase, insoluble isoenzyme CWINV1"/>
    <property type="match status" value="1"/>
</dbReference>
<feature type="domain" description="Glycosyl hydrolase family 32 N-terminal" evidence="4">
    <location>
        <begin position="450"/>
        <end position="763"/>
    </location>
</feature>
<evidence type="ECO:0000259" key="5">
    <source>
        <dbReference type="Pfam" id="PF08244"/>
    </source>
</evidence>
<organism evidence="6 7">
    <name type="scientific">Cannabis sativa</name>
    <name type="common">Hemp</name>
    <name type="synonym">Marijuana</name>
    <dbReference type="NCBI Taxonomy" id="3483"/>
    <lineage>
        <taxon>Eukaryota</taxon>
        <taxon>Viridiplantae</taxon>
        <taxon>Streptophyta</taxon>
        <taxon>Embryophyta</taxon>
        <taxon>Tracheophyta</taxon>
        <taxon>Spermatophyta</taxon>
        <taxon>Magnoliopsida</taxon>
        <taxon>eudicotyledons</taxon>
        <taxon>Gunneridae</taxon>
        <taxon>Pentapetalae</taxon>
        <taxon>rosids</taxon>
        <taxon>fabids</taxon>
        <taxon>Rosales</taxon>
        <taxon>Cannabaceae</taxon>
        <taxon>Cannabis</taxon>
    </lineage>
</organism>
<dbReference type="Gramene" id="evm.model.01.1191">
    <property type="protein sequence ID" value="cds.evm.model.01.1191"/>
    <property type="gene ID" value="evm.TU.01.1191"/>
</dbReference>
<dbReference type="InterPro" id="IPR050551">
    <property type="entry name" value="Fructan_Metab_Enzymes"/>
</dbReference>
<keyword evidence="7" id="KW-1185">Reference proteome</keyword>
<evidence type="ECO:0000313" key="6">
    <source>
        <dbReference type="EnsemblPlants" id="cds.evm.model.01.1191"/>
    </source>
</evidence>
<dbReference type="Gene3D" id="2.115.10.20">
    <property type="entry name" value="Glycosyl hydrolase domain, family 43"/>
    <property type="match status" value="2"/>
</dbReference>
<evidence type="ECO:0000313" key="7">
    <source>
        <dbReference type="Proteomes" id="UP000596661"/>
    </source>
</evidence>
<keyword evidence="2" id="KW-0378">Hydrolase</keyword>
<dbReference type="Proteomes" id="UP000596661">
    <property type="component" value="Chromosome 1"/>
</dbReference>
<name>A0A803NFZ5_CANSA</name>
<sequence length="980" mass="112356">MTKITGPVYYKGVYHLFYQYNPQGPIWGNMSWAHSISYNLIDWVHVDIALRPNDPNLDINGCYSGSITLIQDDKLAILYTGEDSKNHQVQNLATPKNPSDPSLREWIKYPKPLMTAIDGIDPSQFRDPTTAWLGPDNIWRVTIGARQMDGKWMAFLYKSRDFENWTKSEETPLYLFEKDLVVECLDFFPVGIKGSLGDDDNHYLNKDQYKKKYALKVSFQAKEQDCYILGQYSPNLDEFKVESDFMNDDLDLRMDYGKFYASKSFYDPDKKRRVVWGWIMETESRADDIKKGWSGLMSFPRTIVLSESGKQLIQWPIEEIEKLRGEKISVENKDLHCGSLFEISGVTASQADVEVLFEIEIGELKNAELLDSSKVDPQELCKEKNISVGGQFGPFGLLVLASDNMLEQTAIYFRIFKIKTDDDCEKYVVLMCSDQSRSSLRDEPAKTTYGPMYYKGVYHLFYQYNPKGPVFGNMAWAHSVSYNLVDWIHLDVALNPTDPNIDINGCWSGSTTHLPNDKLAILYTGRDSKKHQVQNLATPKNPSDPFLREWAKSPLNPIISPSPDFDPKEFRDPTTAWLGPDKIWRIVIGAKMGNGKWAGLLFKSSDFENWTRSTKSPFSKLFENNDLILECPDFFPVGINGSDGDNNYMNNNDQYNYEKMKKKYALKVSFLDNKHDYYVLGQYCPETEEFNPESEVIDLRLDYGKFYASKSFYDHEQKRRVIWGWIMESDNDVDANVRGWSGLQSFPRTIVLSESGKQLIQWPIEEIEKLRSDEKVSLQNKELHSDSIFEISGITASQVDIEVSFEIEVSELEEAELINPSWINPQLLCNEKNSSVKGIFGPFGLKVLASNDLSEQTSIFFHIFKTNETEKKFKILMCSDQSRSSLRDGIDKHIYGTFLDLDPCQEKITLRTLIDHSIVESFGGEGRSVITARVYPKLAINKGSHLYAFNNGTKSVKISNLNAWSMKNAQFESRIGQENF</sequence>
<dbReference type="InterPro" id="IPR023296">
    <property type="entry name" value="Glyco_hydro_beta-prop_sf"/>
</dbReference>
<dbReference type="InterPro" id="IPR013320">
    <property type="entry name" value="ConA-like_dom_sf"/>
</dbReference>
<dbReference type="SUPFAM" id="SSF49899">
    <property type="entry name" value="Concanavalin A-like lectins/glucanases"/>
    <property type="match status" value="2"/>
</dbReference>
<evidence type="ECO:0000256" key="2">
    <source>
        <dbReference type="ARBA" id="ARBA00022801"/>
    </source>
</evidence>
<dbReference type="Pfam" id="PF00251">
    <property type="entry name" value="Glyco_hydro_32N"/>
    <property type="match status" value="2"/>
</dbReference>
<dbReference type="EnsemblPlants" id="evm.model.01.1191">
    <property type="protein sequence ID" value="cds.evm.model.01.1191"/>
    <property type="gene ID" value="evm.TU.01.1191"/>
</dbReference>
<dbReference type="InterPro" id="IPR013189">
    <property type="entry name" value="Glyco_hydro_32_C"/>
</dbReference>
<feature type="domain" description="Glycosyl hydrolase family 32 C-terminal" evidence="5">
    <location>
        <begin position="766"/>
        <end position="965"/>
    </location>
</feature>
<dbReference type="PANTHER" id="PTHR31953">
    <property type="entry name" value="BETA-FRUCTOFURANOSIDASE, INSOLUBLE ISOENZYME CWINV1-RELATED"/>
    <property type="match status" value="1"/>
</dbReference>
<dbReference type="EMBL" id="UZAU01000023">
    <property type="status" value="NOT_ANNOTATED_CDS"/>
    <property type="molecule type" value="Genomic_DNA"/>
</dbReference>
<dbReference type="SMART" id="SM00640">
    <property type="entry name" value="Glyco_32"/>
    <property type="match status" value="2"/>
</dbReference>
<dbReference type="Pfam" id="PF08244">
    <property type="entry name" value="Glyco_hydro_32C"/>
    <property type="match status" value="1"/>
</dbReference>
<dbReference type="GO" id="GO:0005975">
    <property type="term" value="P:carbohydrate metabolic process"/>
    <property type="evidence" value="ECO:0007669"/>
    <property type="project" value="InterPro"/>
</dbReference>
<keyword evidence="3" id="KW-0326">Glycosidase</keyword>
<protein>
    <submittedName>
        <fullName evidence="6">Uncharacterized protein</fullName>
    </submittedName>
</protein>
<dbReference type="CDD" id="cd18624">
    <property type="entry name" value="GH32_Fruct1-like"/>
    <property type="match status" value="2"/>
</dbReference>
<reference evidence="6" key="2">
    <citation type="submission" date="2021-03" db="UniProtKB">
        <authorList>
            <consortium name="EnsemblPlants"/>
        </authorList>
    </citation>
    <scope>IDENTIFICATION</scope>
</reference>
<proteinExistence type="inferred from homology"/>